<comment type="caution">
    <text evidence="20">The sequence shown here is derived from an EMBL/GenBank/DDBJ whole genome shotgun (WGS) entry which is preliminary data.</text>
</comment>
<comment type="subunit">
    <text evidence="12">Interacts with the Sec translocase complex via SecD. Specifically interacts with transmembrane segments of nascent integral membrane proteins during membrane integration.</text>
</comment>
<evidence type="ECO:0000256" key="16">
    <source>
        <dbReference type="RuleBase" id="RU003945"/>
    </source>
</evidence>
<feature type="domain" description="Membrane insertase YidC/Oxa/ALB C-terminal" evidence="19">
    <location>
        <begin position="23"/>
        <end position="261"/>
    </location>
</feature>
<dbReference type="InterPro" id="IPR001708">
    <property type="entry name" value="YidC/ALB3/OXA1/COX18"/>
</dbReference>
<dbReference type="GO" id="GO:0032977">
    <property type="term" value="F:membrane insertase activity"/>
    <property type="evidence" value="ECO:0007669"/>
    <property type="project" value="InterPro"/>
</dbReference>
<evidence type="ECO:0000256" key="6">
    <source>
        <dbReference type="ARBA" id="ARBA00022692"/>
    </source>
</evidence>
<evidence type="ECO:0000256" key="10">
    <source>
        <dbReference type="ARBA" id="ARBA00023186"/>
    </source>
</evidence>
<feature type="compositionally biased region" description="Low complexity" evidence="17">
    <location>
        <begin position="344"/>
        <end position="354"/>
    </location>
</feature>
<evidence type="ECO:0000313" key="20">
    <source>
        <dbReference type="EMBL" id="PIE31481.1"/>
    </source>
</evidence>
<dbReference type="EMBL" id="PDSL01000081">
    <property type="protein sequence ID" value="PIE31481.1"/>
    <property type="molecule type" value="Genomic_DNA"/>
</dbReference>
<evidence type="ECO:0000256" key="9">
    <source>
        <dbReference type="ARBA" id="ARBA00023136"/>
    </source>
</evidence>
<feature type="transmembrane region" description="Helical" evidence="18">
    <location>
        <begin position="23"/>
        <end position="43"/>
    </location>
</feature>
<evidence type="ECO:0000256" key="4">
    <source>
        <dbReference type="ARBA" id="ARBA00022448"/>
    </source>
</evidence>
<protein>
    <recommendedName>
        <fullName evidence="3">Membrane protein insertase YidC</fullName>
    </recommendedName>
    <alternativeName>
        <fullName evidence="15">Foldase YidC</fullName>
    </alternativeName>
    <alternativeName>
        <fullName evidence="14">Membrane integrase YidC</fullName>
    </alternativeName>
    <alternativeName>
        <fullName evidence="13">Membrane protein YidC</fullName>
    </alternativeName>
</protein>
<evidence type="ECO:0000256" key="17">
    <source>
        <dbReference type="SAM" id="MobiDB-lite"/>
    </source>
</evidence>
<dbReference type="GO" id="GO:0015031">
    <property type="term" value="P:protein transport"/>
    <property type="evidence" value="ECO:0007669"/>
    <property type="project" value="UniProtKB-KW"/>
</dbReference>
<accession>A0A2G6K738</accession>
<feature type="region of interest" description="Disordered" evidence="17">
    <location>
        <begin position="275"/>
        <end position="366"/>
    </location>
</feature>
<dbReference type="PANTHER" id="PTHR12428:SF65">
    <property type="entry name" value="CYTOCHROME C OXIDASE ASSEMBLY PROTEIN COX18, MITOCHONDRIAL"/>
    <property type="match status" value="1"/>
</dbReference>
<dbReference type="Proteomes" id="UP000230914">
    <property type="component" value="Unassembled WGS sequence"/>
</dbReference>
<sequence>MIAGVFEIPAAGLAWLYSVTHSYGIAISLTAFILMVLVTPLVLKSTKGMLEMQRIAPEMKRLQNEYRDDRTKLNEEMMKLYQEHKVNPMSSCLPMVAQAPIFIVMFRILHGMTYQPVGGNKIVARAVLNAAGVSADQPIGFLPRYLNRSSEIYQSLVGQTQMNSFGLDLSLSPAEMLGQSFGRGLIYAGLVVILGLLYFGQQRMVAARAAVSPTMSESQQKLMQYLPVFFAIFQIFFLLGLVIYYIVQTLLRILQQYYITKKFYADEHSLGRQAQAASERARELAKEDGGGGPLGQARKQLAEARQQAKEARQANESSSTSRPPRKRTTAPKGRPTPSGKSTRSGRPASRSGGSSRKRPPSSKRKR</sequence>
<comment type="subcellular location">
    <subcellularLocation>
        <location evidence="1">Cell membrane</location>
        <topology evidence="1">Multi-pass membrane protein</topology>
    </subcellularLocation>
    <subcellularLocation>
        <location evidence="16">Membrane</location>
        <topology evidence="16">Multi-pass membrane protein</topology>
    </subcellularLocation>
</comment>
<evidence type="ECO:0000256" key="1">
    <source>
        <dbReference type="ARBA" id="ARBA00004651"/>
    </source>
</evidence>
<evidence type="ECO:0000256" key="12">
    <source>
        <dbReference type="ARBA" id="ARBA00026028"/>
    </source>
</evidence>
<evidence type="ECO:0000256" key="14">
    <source>
        <dbReference type="ARBA" id="ARBA00033245"/>
    </source>
</evidence>
<keyword evidence="6 16" id="KW-0812">Transmembrane</keyword>
<dbReference type="PANTHER" id="PTHR12428">
    <property type="entry name" value="OXA1"/>
    <property type="match status" value="1"/>
</dbReference>
<evidence type="ECO:0000313" key="21">
    <source>
        <dbReference type="Proteomes" id="UP000230914"/>
    </source>
</evidence>
<feature type="transmembrane region" description="Helical" evidence="18">
    <location>
        <begin position="86"/>
        <end position="109"/>
    </location>
</feature>
<feature type="transmembrane region" description="Helical" evidence="18">
    <location>
        <begin position="225"/>
        <end position="247"/>
    </location>
</feature>
<comment type="function">
    <text evidence="11">Required for the insertion and/or proper folding and/or complex formation of integral membrane proteins into the membrane. Involved in integration of membrane proteins that insert both dependently and independently of the Sec translocase complex, as well as at least some lipoproteins. Aids folding of multispanning membrane proteins.</text>
</comment>
<dbReference type="Pfam" id="PF02096">
    <property type="entry name" value="60KD_IMP"/>
    <property type="match status" value="1"/>
</dbReference>
<evidence type="ECO:0000256" key="11">
    <source>
        <dbReference type="ARBA" id="ARBA00025034"/>
    </source>
</evidence>
<keyword evidence="8 18" id="KW-1133">Transmembrane helix</keyword>
<feature type="compositionally biased region" description="Basic residues" evidence="17">
    <location>
        <begin position="355"/>
        <end position="366"/>
    </location>
</feature>
<comment type="similarity">
    <text evidence="2">Belongs to the OXA1/ALB3/YidC family. Type 1 subfamily.</text>
</comment>
<evidence type="ECO:0000256" key="18">
    <source>
        <dbReference type="SAM" id="Phobius"/>
    </source>
</evidence>
<evidence type="ECO:0000256" key="5">
    <source>
        <dbReference type="ARBA" id="ARBA00022475"/>
    </source>
</evidence>
<keyword evidence="5" id="KW-1003">Cell membrane</keyword>
<keyword evidence="10" id="KW-0143">Chaperone</keyword>
<evidence type="ECO:0000256" key="13">
    <source>
        <dbReference type="ARBA" id="ARBA00031538"/>
    </source>
</evidence>
<gene>
    <name evidence="20" type="ORF">CSA55_05580</name>
</gene>
<keyword evidence="4" id="KW-0813">Transport</keyword>
<dbReference type="InterPro" id="IPR028055">
    <property type="entry name" value="YidC/Oxa/ALB_C"/>
</dbReference>
<evidence type="ECO:0000256" key="2">
    <source>
        <dbReference type="ARBA" id="ARBA00010527"/>
    </source>
</evidence>
<dbReference type="GO" id="GO:0005886">
    <property type="term" value="C:plasma membrane"/>
    <property type="evidence" value="ECO:0007669"/>
    <property type="project" value="UniProtKB-SubCell"/>
</dbReference>
<reference evidence="20 21" key="1">
    <citation type="submission" date="2017-10" db="EMBL/GenBank/DDBJ databases">
        <title>Novel microbial diversity and functional potential in the marine mammal oral microbiome.</title>
        <authorList>
            <person name="Dudek N.K."/>
            <person name="Sun C.L."/>
            <person name="Burstein D."/>
            <person name="Kantor R.S."/>
            <person name="Aliaga Goltsman D.S."/>
            <person name="Bik E.M."/>
            <person name="Thomas B.C."/>
            <person name="Banfield J.F."/>
            <person name="Relman D.A."/>
        </authorList>
    </citation>
    <scope>NUCLEOTIDE SEQUENCE [LARGE SCALE GENOMIC DNA]</scope>
    <source>
        <strain evidence="20">DOLJORAL78_61_10</strain>
    </source>
</reference>
<evidence type="ECO:0000256" key="15">
    <source>
        <dbReference type="ARBA" id="ARBA00033342"/>
    </source>
</evidence>
<keyword evidence="7" id="KW-0653">Protein transport</keyword>
<proteinExistence type="inferred from homology"/>
<evidence type="ECO:0000256" key="8">
    <source>
        <dbReference type="ARBA" id="ARBA00022989"/>
    </source>
</evidence>
<dbReference type="CDD" id="cd20070">
    <property type="entry name" value="5TM_YidC_Alb3"/>
    <property type="match status" value="1"/>
</dbReference>
<name>A0A2G6K738_9ACTN</name>
<feature type="compositionally biased region" description="Basic and acidic residues" evidence="17">
    <location>
        <begin position="279"/>
        <end position="289"/>
    </location>
</feature>
<keyword evidence="9 18" id="KW-0472">Membrane</keyword>
<dbReference type="NCBIfam" id="TIGR03592">
    <property type="entry name" value="yidC_oxa1_cterm"/>
    <property type="match status" value="1"/>
</dbReference>
<organism evidence="20 21">
    <name type="scientific">Ilumatobacter coccineus</name>
    <dbReference type="NCBI Taxonomy" id="467094"/>
    <lineage>
        <taxon>Bacteria</taxon>
        <taxon>Bacillati</taxon>
        <taxon>Actinomycetota</taxon>
        <taxon>Acidimicrobiia</taxon>
        <taxon>Acidimicrobiales</taxon>
        <taxon>Ilumatobacteraceae</taxon>
        <taxon>Ilumatobacter</taxon>
    </lineage>
</organism>
<evidence type="ECO:0000256" key="7">
    <source>
        <dbReference type="ARBA" id="ARBA00022927"/>
    </source>
</evidence>
<dbReference type="AlphaFoldDB" id="A0A2G6K738"/>
<dbReference type="GO" id="GO:0051205">
    <property type="term" value="P:protein insertion into membrane"/>
    <property type="evidence" value="ECO:0007669"/>
    <property type="project" value="TreeGrafter"/>
</dbReference>
<dbReference type="InterPro" id="IPR047196">
    <property type="entry name" value="YidC_ALB_C"/>
</dbReference>
<evidence type="ECO:0000259" key="19">
    <source>
        <dbReference type="Pfam" id="PF02096"/>
    </source>
</evidence>
<feature type="compositionally biased region" description="Basic and acidic residues" evidence="17">
    <location>
        <begin position="300"/>
        <end position="313"/>
    </location>
</feature>
<evidence type="ECO:0000256" key="3">
    <source>
        <dbReference type="ARBA" id="ARBA00015325"/>
    </source>
</evidence>
<feature type="transmembrane region" description="Helical" evidence="18">
    <location>
        <begin position="181"/>
        <end position="199"/>
    </location>
</feature>